<proteinExistence type="predicted"/>
<reference evidence="2" key="1">
    <citation type="submission" date="2023-03" db="EMBL/GenBank/DDBJ databases">
        <title>Actinoallomurus iriomotensis NBRC 103681.</title>
        <authorList>
            <person name="Ichikawa N."/>
            <person name="Sato H."/>
            <person name="Tonouchi N."/>
        </authorList>
    </citation>
    <scope>NUCLEOTIDE SEQUENCE</scope>
    <source>
        <strain evidence="2">NBRC 103681</strain>
    </source>
</reference>
<name>A0A9W6REK8_9ACTN</name>
<evidence type="ECO:0000313" key="3">
    <source>
        <dbReference type="Proteomes" id="UP001165135"/>
    </source>
</evidence>
<accession>A0A9W6REK8</accession>
<sequence>MNDGGTGGMARSADSHHTVSLPPRDVRVETSKSLEMELLAELRAALTEHDICSEIREDVAGLAVVTDTPGVFLWIFVSFSSRYFSWAEASHQHPVNDVAGAARRIATHVRGFRVVGGEP</sequence>
<gene>
    <name evidence="2" type="ORF">Airi01_026630</name>
</gene>
<protein>
    <submittedName>
        <fullName evidence="2">Uncharacterized protein</fullName>
    </submittedName>
</protein>
<evidence type="ECO:0000313" key="2">
    <source>
        <dbReference type="EMBL" id="GLY74396.1"/>
    </source>
</evidence>
<dbReference type="AlphaFoldDB" id="A0A9W6REK8"/>
<comment type="caution">
    <text evidence="2">The sequence shown here is derived from an EMBL/GenBank/DDBJ whole genome shotgun (WGS) entry which is preliminary data.</text>
</comment>
<evidence type="ECO:0000256" key="1">
    <source>
        <dbReference type="SAM" id="MobiDB-lite"/>
    </source>
</evidence>
<feature type="region of interest" description="Disordered" evidence="1">
    <location>
        <begin position="1"/>
        <end position="26"/>
    </location>
</feature>
<dbReference type="Proteomes" id="UP001165135">
    <property type="component" value="Unassembled WGS sequence"/>
</dbReference>
<organism evidence="2 3">
    <name type="scientific">Actinoallomurus iriomotensis</name>
    <dbReference type="NCBI Taxonomy" id="478107"/>
    <lineage>
        <taxon>Bacteria</taxon>
        <taxon>Bacillati</taxon>
        <taxon>Actinomycetota</taxon>
        <taxon>Actinomycetes</taxon>
        <taxon>Streptosporangiales</taxon>
        <taxon>Thermomonosporaceae</taxon>
        <taxon>Actinoallomurus</taxon>
    </lineage>
</organism>
<dbReference type="EMBL" id="BSTJ01000003">
    <property type="protein sequence ID" value="GLY74396.1"/>
    <property type="molecule type" value="Genomic_DNA"/>
</dbReference>